<accession>A0ABP5XNW3</accession>
<organism evidence="1 2">
    <name type="scientific">Streptomyces macrosporus</name>
    <dbReference type="NCBI Taxonomy" id="44032"/>
    <lineage>
        <taxon>Bacteria</taxon>
        <taxon>Bacillati</taxon>
        <taxon>Actinomycetota</taxon>
        <taxon>Actinomycetes</taxon>
        <taxon>Kitasatosporales</taxon>
        <taxon>Streptomycetaceae</taxon>
        <taxon>Streptomyces</taxon>
    </lineage>
</organism>
<reference evidence="2" key="1">
    <citation type="journal article" date="2019" name="Int. J. Syst. Evol. Microbiol.">
        <title>The Global Catalogue of Microorganisms (GCM) 10K type strain sequencing project: providing services to taxonomists for standard genome sequencing and annotation.</title>
        <authorList>
            <consortium name="The Broad Institute Genomics Platform"/>
            <consortium name="The Broad Institute Genome Sequencing Center for Infectious Disease"/>
            <person name="Wu L."/>
            <person name="Ma J."/>
        </authorList>
    </citation>
    <scope>NUCLEOTIDE SEQUENCE [LARGE SCALE GENOMIC DNA]</scope>
    <source>
        <strain evidence="2">JCM 6305</strain>
    </source>
</reference>
<sequence length="127" mass="12905">MNDIRKIVGPPAVRRSGRRWRRFGLLAVPAVAAAGAVLVGVAQDAPAASVAASGNAFQAFGDIQLTQVDAQALSGAGASGNGLGGLTGSVSHPVAVNPKFTGRRGAADSFTRHDVSVLVKPGDHEYF</sequence>
<gene>
    <name evidence="1" type="ORF">GCM10010405_49790</name>
</gene>
<dbReference type="Proteomes" id="UP001501638">
    <property type="component" value="Unassembled WGS sequence"/>
</dbReference>
<keyword evidence="2" id="KW-1185">Reference proteome</keyword>
<proteinExistence type="predicted"/>
<comment type="caution">
    <text evidence="1">The sequence shown here is derived from an EMBL/GenBank/DDBJ whole genome shotgun (WGS) entry which is preliminary data.</text>
</comment>
<evidence type="ECO:0000313" key="2">
    <source>
        <dbReference type="Proteomes" id="UP001501638"/>
    </source>
</evidence>
<dbReference type="EMBL" id="BAAASZ010000035">
    <property type="protein sequence ID" value="GAA2459613.1"/>
    <property type="molecule type" value="Genomic_DNA"/>
</dbReference>
<evidence type="ECO:0000313" key="1">
    <source>
        <dbReference type="EMBL" id="GAA2459613.1"/>
    </source>
</evidence>
<protein>
    <submittedName>
        <fullName evidence="1">Uncharacterized protein</fullName>
    </submittedName>
</protein>
<name>A0ABP5XNW3_9ACTN</name>